<dbReference type="InterPro" id="IPR020449">
    <property type="entry name" value="Tscrpt_reg_AraC-type_HTH"/>
</dbReference>
<evidence type="ECO:0000256" key="2">
    <source>
        <dbReference type="ARBA" id="ARBA00023125"/>
    </source>
</evidence>
<comment type="caution">
    <text evidence="6">The sequence shown here is derived from an EMBL/GenBank/DDBJ whole genome shotgun (WGS) entry which is preliminary data.</text>
</comment>
<evidence type="ECO:0000256" key="4">
    <source>
        <dbReference type="SAM" id="MobiDB-lite"/>
    </source>
</evidence>
<keyword evidence="2" id="KW-0238">DNA-binding</keyword>
<dbReference type="Gene3D" id="1.10.10.60">
    <property type="entry name" value="Homeodomain-like"/>
    <property type="match status" value="2"/>
</dbReference>
<keyword evidence="7" id="KW-1185">Reference proteome</keyword>
<dbReference type="PANTHER" id="PTHR46796:SF13">
    <property type="entry name" value="HTH-TYPE TRANSCRIPTIONAL ACTIVATOR RHAS"/>
    <property type="match status" value="1"/>
</dbReference>
<dbReference type="Proteomes" id="UP001500305">
    <property type="component" value="Unassembled WGS sequence"/>
</dbReference>
<feature type="domain" description="HTH araC/xylS-type" evidence="5">
    <location>
        <begin position="227"/>
        <end position="325"/>
    </location>
</feature>
<accession>A0ABN3EDT7</accession>
<dbReference type="PROSITE" id="PS01124">
    <property type="entry name" value="HTH_ARAC_FAMILY_2"/>
    <property type="match status" value="1"/>
</dbReference>
<dbReference type="InterPro" id="IPR009057">
    <property type="entry name" value="Homeodomain-like_sf"/>
</dbReference>
<dbReference type="InterPro" id="IPR050204">
    <property type="entry name" value="AraC_XylS_family_regulators"/>
</dbReference>
<dbReference type="Pfam" id="PF12833">
    <property type="entry name" value="HTH_18"/>
    <property type="match status" value="1"/>
</dbReference>
<organism evidence="6 7">
    <name type="scientific">Kitasatospora cystarginea</name>
    <dbReference type="NCBI Taxonomy" id="58350"/>
    <lineage>
        <taxon>Bacteria</taxon>
        <taxon>Bacillati</taxon>
        <taxon>Actinomycetota</taxon>
        <taxon>Actinomycetes</taxon>
        <taxon>Kitasatosporales</taxon>
        <taxon>Streptomycetaceae</taxon>
        <taxon>Kitasatospora</taxon>
    </lineage>
</organism>
<evidence type="ECO:0000256" key="1">
    <source>
        <dbReference type="ARBA" id="ARBA00023015"/>
    </source>
</evidence>
<dbReference type="Pfam" id="PF12852">
    <property type="entry name" value="Cupin_6"/>
    <property type="match status" value="1"/>
</dbReference>
<dbReference type="SUPFAM" id="SSF46689">
    <property type="entry name" value="Homeodomain-like"/>
    <property type="match status" value="2"/>
</dbReference>
<dbReference type="InterPro" id="IPR018060">
    <property type="entry name" value="HTH_AraC"/>
</dbReference>
<dbReference type="SMART" id="SM00342">
    <property type="entry name" value="HTH_ARAC"/>
    <property type="match status" value="1"/>
</dbReference>
<proteinExistence type="predicted"/>
<dbReference type="InterPro" id="IPR032783">
    <property type="entry name" value="AraC_lig"/>
</dbReference>
<evidence type="ECO:0000256" key="3">
    <source>
        <dbReference type="ARBA" id="ARBA00023163"/>
    </source>
</evidence>
<name>A0ABN3EDT7_9ACTN</name>
<evidence type="ECO:0000313" key="7">
    <source>
        <dbReference type="Proteomes" id="UP001500305"/>
    </source>
</evidence>
<keyword evidence="3" id="KW-0804">Transcription</keyword>
<evidence type="ECO:0000259" key="5">
    <source>
        <dbReference type="PROSITE" id="PS01124"/>
    </source>
</evidence>
<dbReference type="EMBL" id="BAAATR010000019">
    <property type="protein sequence ID" value="GAA2254543.1"/>
    <property type="molecule type" value="Genomic_DNA"/>
</dbReference>
<protein>
    <submittedName>
        <fullName evidence="6">AraC family transcriptional regulator</fullName>
    </submittedName>
</protein>
<dbReference type="PRINTS" id="PR00032">
    <property type="entry name" value="HTHARAC"/>
</dbReference>
<keyword evidence="1" id="KW-0805">Transcription regulation</keyword>
<feature type="region of interest" description="Disordered" evidence="4">
    <location>
        <begin position="319"/>
        <end position="339"/>
    </location>
</feature>
<gene>
    <name evidence="6" type="ORF">GCM10010430_42880</name>
</gene>
<sequence>MPQPLAIMSDRPPERPPATLPDMDVLSDAITAMRTGLPHAGRSRRSAPWGIRFPDSDGTGVHVVLQGSCWLLPSDGAPPLRLGVGDVLLLARGGSYGLADHPDTPLEDVVLRPDGTLPSHPDEPEDGHPSARLLCGAYQLNRARAHPLLACVPPVVHLPAQVGRHPGLRAVVDLLGSEATGHRPGSDAIVPALLDTLLLLVLRAWFEEESDRGATGWAAALGDGAVASALRDIHGDPAHPWTVEELAVRAGLSRAAFARRFTALVGQPPLGYLTWWRMTTAGRLLRSDDAPLRVVSRRTGYTSEFAFAKAFKREYGLSPGQYRDQRRPARPGLAARSVR</sequence>
<reference evidence="6 7" key="1">
    <citation type="journal article" date="2019" name="Int. J. Syst. Evol. Microbiol.">
        <title>The Global Catalogue of Microorganisms (GCM) 10K type strain sequencing project: providing services to taxonomists for standard genome sequencing and annotation.</title>
        <authorList>
            <consortium name="The Broad Institute Genomics Platform"/>
            <consortium name="The Broad Institute Genome Sequencing Center for Infectious Disease"/>
            <person name="Wu L."/>
            <person name="Ma J."/>
        </authorList>
    </citation>
    <scope>NUCLEOTIDE SEQUENCE [LARGE SCALE GENOMIC DNA]</scope>
    <source>
        <strain evidence="6 7">JCM 7356</strain>
    </source>
</reference>
<dbReference type="PANTHER" id="PTHR46796">
    <property type="entry name" value="HTH-TYPE TRANSCRIPTIONAL ACTIVATOR RHAS-RELATED"/>
    <property type="match status" value="1"/>
</dbReference>
<evidence type="ECO:0000313" key="6">
    <source>
        <dbReference type="EMBL" id="GAA2254543.1"/>
    </source>
</evidence>